<evidence type="ECO:0000313" key="2">
    <source>
        <dbReference type="Proteomes" id="UP000295504"/>
    </source>
</evidence>
<dbReference type="RefSeq" id="WP_207667850.1">
    <property type="nucleotide sequence ID" value="NZ_CP058648.1"/>
</dbReference>
<keyword evidence="2" id="KW-1185">Reference proteome</keyword>
<dbReference type="Proteomes" id="UP000295504">
    <property type="component" value="Unassembled WGS sequence"/>
</dbReference>
<name>A0A4R2TQY4_9FIRM</name>
<evidence type="ECO:0000313" key="1">
    <source>
        <dbReference type="EMBL" id="TCQ03725.1"/>
    </source>
</evidence>
<dbReference type="SUPFAM" id="SSF54913">
    <property type="entry name" value="GlnB-like"/>
    <property type="match status" value="1"/>
</dbReference>
<dbReference type="InterPro" id="IPR015867">
    <property type="entry name" value="N-reg_PII/ATP_PRibTrfase_C"/>
</dbReference>
<dbReference type="EMBL" id="SLYC01000008">
    <property type="protein sequence ID" value="TCQ03725.1"/>
    <property type="molecule type" value="Genomic_DNA"/>
</dbReference>
<organism evidence="1 2">
    <name type="scientific">Serpentinicella alkaliphila</name>
    <dbReference type="NCBI Taxonomy" id="1734049"/>
    <lineage>
        <taxon>Bacteria</taxon>
        <taxon>Bacillati</taxon>
        <taxon>Bacillota</taxon>
        <taxon>Clostridia</taxon>
        <taxon>Peptostreptococcales</taxon>
        <taxon>Natronincolaceae</taxon>
        <taxon>Serpentinicella</taxon>
    </lineage>
</organism>
<dbReference type="AlphaFoldDB" id="A0A4R2TQY4"/>
<proteinExistence type="predicted"/>
<sequence>MYVLFVVLNKTEYLDDILTEFVKIGIKGATILDSQGMASALVENRSQIPIIGTLRGIVDNYHPYNKTIFTILESEEMVDKTIRLVNDVVGDMNSPGTGVMFTMPVGNIYGVNNYIKK</sequence>
<gene>
    <name evidence="1" type="ORF">EDD79_100842</name>
</gene>
<dbReference type="InterPro" id="IPR011322">
    <property type="entry name" value="N-reg_PII-like_a/b"/>
</dbReference>
<dbReference type="Gene3D" id="3.30.70.120">
    <property type="match status" value="1"/>
</dbReference>
<reference evidence="1 2" key="1">
    <citation type="submission" date="2019-03" db="EMBL/GenBank/DDBJ databases">
        <title>Genomic Encyclopedia of Type Strains, Phase IV (KMG-IV): sequencing the most valuable type-strain genomes for metagenomic binning, comparative biology and taxonomic classification.</title>
        <authorList>
            <person name="Goeker M."/>
        </authorList>
    </citation>
    <scope>NUCLEOTIDE SEQUENCE [LARGE SCALE GENOMIC DNA]</scope>
    <source>
        <strain evidence="1 2">DSM 100013</strain>
    </source>
</reference>
<protein>
    <submittedName>
        <fullName evidence="1">Nitrogen regulatory protein P-II</fullName>
    </submittedName>
</protein>
<comment type="caution">
    <text evidence="1">The sequence shown here is derived from an EMBL/GenBank/DDBJ whole genome shotgun (WGS) entry which is preliminary data.</text>
</comment>
<accession>A0A4R2TQY4</accession>